<evidence type="ECO:0000259" key="3">
    <source>
        <dbReference type="Pfam" id="PF00440"/>
    </source>
</evidence>
<evidence type="ECO:0000256" key="2">
    <source>
        <dbReference type="SAM" id="MobiDB-lite"/>
    </source>
</evidence>
<sequence>MTTPGRAGSAPDDRQPAMVGRRPRADADETRLQLLRAAERLFAERGIEAVSLRDIHQAAGQRNTSAVNYHFGGKEGLIRAIIEARADVTNARRMQLLAQAEASGRGEDARSLVDALVWPLAEEIRQGTYYVGFLSRLIVERDLDRPVRYAADPVWSSAVVVGRRLRSLLAHVDRSVFDLRFRLAFDLVVHALATEQAAGRRGGPDRLLPLDAYVTHLADAVTGLLSAPGSAADA</sequence>
<keyword evidence="1" id="KW-0238">DNA-binding</keyword>
<dbReference type="RefSeq" id="WP_133150577.1">
    <property type="nucleotide sequence ID" value="NZ_FZMO01000053.1"/>
</dbReference>
<organism evidence="4 5">
    <name type="scientific">Frankia canadensis</name>
    <dbReference type="NCBI Taxonomy" id="1836972"/>
    <lineage>
        <taxon>Bacteria</taxon>
        <taxon>Bacillati</taxon>
        <taxon>Actinomycetota</taxon>
        <taxon>Actinomycetes</taxon>
        <taxon>Frankiales</taxon>
        <taxon>Frankiaceae</taxon>
        <taxon>Frankia</taxon>
    </lineage>
</organism>
<dbReference type="InterPro" id="IPR001647">
    <property type="entry name" value="HTH_TetR"/>
</dbReference>
<evidence type="ECO:0000256" key="1">
    <source>
        <dbReference type="ARBA" id="ARBA00023125"/>
    </source>
</evidence>
<evidence type="ECO:0000313" key="5">
    <source>
        <dbReference type="Proteomes" id="UP000234331"/>
    </source>
</evidence>
<reference evidence="4 5" key="1">
    <citation type="submission" date="2017-06" db="EMBL/GenBank/DDBJ databases">
        <authorList>
            <person name="Kim H.J."/>
            <person name="Triplett B.A."/>
        </authorList>
    </citation>
    <scope>NUCLEOTIDE SEQUENCE [LARGE SCALE GENOMIC DNA]</scope>
    <source>
        <strain evidence="4">FRACA_ARgP5</strain>
    </source>
</reference>
<dbReference type="OrthoDB" id="2356263at2"/>
<dbReference type="GO" id="GO:0000976">
    <property type="term" value="F:transcription cis-regulatory region binding"/>
    <property type="evidence" value="ECO:0007669"/>
    <property type="project" value="TreeGrafter"/>
</dbReference>
<gene>
    <name evidence="4" type="ORF">FRACA_1460007</name>
</gene>
<dbReference type="EMBL" id="FZMO01000053">
    <property type="protein sequence ID" value="SNQ46570.1"/>
    <property type="molecule type" value="Genomic_DNA"/>
</dbReference>
<dbReference type="PANTHER" id="PTHR30055">
    <property type="entry name" value="HTH-TYPE TRANSCRIPTIONAL REGULATOR RUTR"/>
    <property type="match status" value="1"/>
</dbReference>
<evidence type="ECO:0000313" key="4">
    <source>
        <dbReference type="EMBL" id="SNQ46570.1"/>
    </source>
</evidence>
<dbReference type="GO" id="GO:0003700">
    <property type="term" value="F:DNA-binding transcription factor activity"/>
    <property type="evidence" value="ECO:0007669"/>
    <property type="project" value="TreeGrafter"/>
</dbReference>
<proteinExistence type="predicted"/>
<feature type="region of interest" description="Disordered" evidence="2">
    <location>
        <begin position="1"/>
        <end position="26"/>
    </location>
</feature>
<dbReference type="InterPro" id="IPR050109">
    <property type="entry name" value="HTH-type_TetR-like_transc_reg"/>
</dbReference>
<dbReference type="PANTHER" id="PTHR30055:SF235">
    <property type="entry name" value="TRANSCRIPTIONAL REGULATORY PROTEIN"/>
    <property type="match status" value="1"/>
</dbReference>
<protein>
    <submittedName>
        <fullName evidence="4">Putative Regulatory protein, TetR</fullName>
    </submittedName>
</protein>
<accession>A0A2I2KLN5</accession>
<dbReference type="AlphaFoldDB" id="A0A2I2KLN5"/>
<dbReference type="Pfam" id="PF00440">
    <property type="entry name" value="TetR_N"/>
    <property type="match status" value="1"/>
</dbReference>
<feature type="domain" description="HTH tetR-type" evidence="3">
    <location>
        <begin position="34"/>
        <end position="81"/>
    </location>
</feature>
<dbReference type="SUPFAM" id="SSF46689">
    <property type="entry name" value="Homeodomain-like"/>
    <property type="match status" value="1"/>
</dbReference>
<dbReference type="Proteomes" id="UP000234331">
    <property type="component" value="Unassembled WGS sequence"/>
</dbReference>
<dbReference type="InterPro" id="IPR009057">
    <property type="entry name" value="Homeodomain-like_sf"/>
</dbReference>
<name>A0A2I2KLN5_9ACTN</name>
<dbReference type="Gene3D" id="1.10.357.10">
    <property type="entry name" value="Tetracycline Repressor, domain 2"/>
    <property type="match status" value="1"/>
</dbReference>
<keyword evidence="5" id="KW-1185">Reference proteome</keyword>